<dbReference type="AlphaFoldDB" id="A0A5B8UTB0"/>
<dbReference type="RefSeq" id="WP_147030786.1">
    <property type="nucleotide sequence ID" value="NZ_CP042436.1"/>
</dbReference>
<dbReference type="InterPro" id="IPR044566">
    <property type="entry name" value="RMV1-like"/>
</dbReference>
<feature type="transmembrane region" description="Helical" evidence="7">
    <location>
        <begin position="123"/>
        <end position="144"/>
    </location>
</feature>
<dbReference type="OrthoDB" id="9791588at2"/>
<dbReference type="PANTHER" id="PTHR45826">
    <property type="entry name" value="POLYAMINE TRANSPORTER PUT1"/>
    <property type="match status" value="1"/>
</dbReference>
<evidence type="ECO:0000256" key="4">
    <source>
        <dbReference type="ARBA" id="ARBA00022692"/>
    </source>
</evidence>
<evidence type="ECO:0000256" key="7">
    <source>
        <dbReference type="SAM" id="Phobius"/>
    </source>
</evidence>
<protein>
    <submittedName>
        <fullName evidence="8">APC family permease</fullName>
    </submittedName>
</protein>
<feature type="transmembrane region" description="Helical" evidence="7">
    <location>
        <begin position="95"/>
        <end position="117"/>
    </location>
</feature>
<dbReference type="Gene3D" id="1.20.1740.10">
    <property type="entry name" value="Amino acid/polyamine transporter I"/>
    <property type="match status" value="1"/>
</dbReference>
<evidence type="ECO:0000256" key="5">
    <source>
        <dbReference type="ARBA" id="ARBA00022989"/>
    </source>
</evidence>
<evidence type="ECO:0000256" key="2">
    <source>
        <dbReference type="ARBA" id="ARBA00022448"/>
    </source>
</evidence>
<dbReference type="PANTHER" id="PTHR45826:SF2">
    <property type="entry name" value="AMINO ACID TRANSPORTER"/>
    <property type="match status" value="1"/>
</dbReference>
<keyword evidence="5 7" id="KW-1133">Transmembrane helix</keyword>
<feature type="transmembrane region" description="Helical" evidence="7">
    <location>
        <begin position="411"/>
        <end position="431"/>
    </location>
</feature>
<feature type="transmembrane region" description="Helical" evidence="7">
    <location>
        <begin position="344"/>
        <end position="362"/>
    </location>
</feature>
<keyword evidence="4 7" id="KW-0812">Transmembrane</keyword>
<feature type="transmembrane region" description="Helical" evidence="7">
    <location>
        <begin position="382"/>
        <end position="405"/>
    </location>
</feature>
<feature type="transmembrane region" description="Helical" evidence="7">
    <location>
        <begin position="182"/>
        <end position="202"/>
    </location>
</feature>
<keyword evidence="3" id="KW-1003">Cell membrane</keyword>
<proteinExistence type="predicted"/>
<feature type="transmembrane region" description="Helical" evidence="7">
    <location>
        <begin position="320"/>
        <end position="338"/>
    </location>
</feature>
<evidence type="ECO:0000256" key="6">
    <source>
        <dbReference type="ARBA" id="ARBA00023136"/>
    </source>
</evidence>
<dbReference type="PIRSF" id="PIRSF006060">
    <property type="entry name" value="AA_transporter"/>
    <property type="match status" value="1"/>
</dbReference>
<gene>
    <name evidence="8" type="ORF">FRZ54_06285</name>
</gene>
<evidence type="ECO:0000256" key="3">
    <source>
        <dbReference type="ARBA" id="ARBA00022475"/>
    </source>
</evidence>
<dbReference type="KEGG" id="mgin:FRZ54_06285"/>
<dbReference type="InterPro" id="IPR002293">
    <property type="entry name" value="AA/rel_permease1"/>
</dbReference>
<reference evidence="8 9" key="1">
    <citation type="journal article" date="2017" name="Curr. Microbiol.">
        <title>Mucilaginibacter ginsenosidivorans sp. nov., Isolated from Soil of Ginseng Field.</title>
        <authorList>
            <person name="Kim M.M."/>
            <person name="Siddiqi M.Z."/>
            <person name="Im W.T."/>
        </authorList>
    </citation>
    <scope>NUCLEOTIDE SEQUENCE [LARGE SCALE GENOMIC DNA]</scope>
    <source>
        <strain evidence="8 9">Gsoil 3017</strain>
    </source>
</reference>
<evidence type="ECO:0000313" key="9">
    <source>
        <dbReference type="Proteomes" id="UP000321479"/>
    </source>
</evidence>
<organism evidence="8 9">
    <name type="scientific">Mucilaginibacter ginsenosidivorans</name>
    <dbReference type="NCBI Taxonomy" id="398053"/>
    <lineage>
        <taxon>Bacteria</taxon>
        <taxon>Pseudomonadati</taxon>
        <taxon>Bacteroidota</taxon>
        <taxon>Sphingobacteriia</taxon>
        <taxon>Sphingobacteriales</taxon>
        <taxon>Sphingobacteriaceae</taxon>
        <taxon>Mucilaginibacter</taxon>
    </lineage>
</organism>
<dbReference type="Proteomes" id="UP000321479">
    <property type="component" value="Chromosome"/>
</dbReference>
<comment type="subcellular location">
    <subcellularLocation>
        <location evidence="1">Cell membrane</location>
        <topology evidence="1">Multi-pass membrane protein</topology>
    </subcellularLocation>
</comment>
<dbReference type="GO" id="GO:0005886">
    <property type="term" value="C:plasma membrane"/>
    <property type="evidence" value="ECO:0007669"/>
    <property type="project" value="UniProtKB-SubCell"/>
</dbReference>
<evidence type="ECO:0000256" key="1">
    <source>
        <dbReference type="ARBA" id="ARBA00004651"/>
    </source>
</evidence>
<sequence>MPSSSAIKKIRPLQLIAVIFFTVSGGPYGLEPLLGYAGEHAALLVLMITPMLWDVPAIFTVLELNSMMPVEGGYYKWVKYALGTRWGFFEGWWTWLYTFIDLAIYPVLFVTYASFFFPELAHYKIPVCLFVIWASAGLNILGIVPVGRVSLILSVIVLTPFLILIILFFYHHTGGVTLPSPSVKGIGFPSMAMALYTVMWNCLGWDNVTTYAEEVEKPVRSYLVSVFVAFILVLVVYFFTIMAAQQSHINYATLENDGFPALGTLIGGNWLGVLIAAGGMASTLGIYAAVLLSVSRVPKVMSDDNLLPGWFNRLHPKFNTPYISIIVCSLVVSLMVLWSFAELLIIDVTVYGAGLFLEYVTLIRLRIKEPSTHRPFRVPLNIAGLSLATIFPVGIYVVALTGALVSDEGGIKPAIFAVCTLLTAEIAWQLVKWFRLSPRKPS</sequence>
<dbReference type="Pfam" id="PF13520">
    <property type="entry name" value="AA_permease_2"/>
    <property type="match status" value="1"/>
</dbReference>
<feature type="transmembrane region" description="Helical" evidence="7">
    <location>
        <begin position="41"/>
        <end position="62"/>
    </location>
</feature>
<keyword evidence="2" id="KW-0813">Transport</keyword>
<dbReference type="EMBL" id="CP042436">
    <property type="protein sequence ID" value="QEC62209.1"/>
    <property type="molecule type" value="Genomic_DNA"/>
</dbReference>
<feature type="transmembrane region" description="Helical" evidence="7">
    <location>
        <begin position="151"/>
        <end position="170"/>
    </location>
</feature>
<dbReference type="GO" id="GO:0022857">
    <property type="term" value="F:transmembrane transporter activity"/>
    <property type="evidence" value="ECO:0007669"/>
    <property type="project" value="InterPro"/>
</dbReference>
<keyword evidence="6 7" id="KW-0472">Membrane</keyword>
<feature type="transmembrane region" description="Helical" evidence="7">
    <location>
        <begin position="270"/>
        <end position="292"/>
    </location>
</feature>
<evidence type="ECO:0000313" key="8">
    <source>
        <dbReference type="EMBL" id="QEC62209.1"/>
    </source>
</evidence>
<name>A0A5B8UTB0_9SPHI</name>
<feature type="transmembrane region" description="Helical" evidence="7">
    <location>
        <begin position="222"/>
        <end position="244"/>
    </location>
</feature>
<accession>A0A5B8UTB0</accession>
<keyword evidence="9" id="KW-1185">Reference proteome</keyword>